<protein>
    <submittedName>
        <fullName evidence="1">Uncharacterized protein</fullName>
    </submittedName>
</protein>
<evidence type="ECO:0000313" key="1">
    <source>
        <dbReference type="EMBL" id="CED91320.1"/>
    </source>
</evidence>
<organism evidence="1">
    <name type="scientific">Actinomyces succiniciruminis</name>
    <dbReference type="NCBI Taxonomy" id="1522002"/>
    <lineage>
        <taxon>Bacteria</taxon>
        <taxon>Bacillati</taxon>
        <taxon>Actinomycetota</taxon>
        <taxon>Actinomycetes</taxon>
        <taxon>Actinomycetales</taxon>
        <taxon>Actinomycetaceae</taxon>
        <taxon>Actinomyces</taxon>
    </lineage>
</organism>
<gene>
    <name evidence="1" type="ORF">AAM4_1488</name>
</gene>
<accession>A0A1L7RMA1</accession>
<dbReference type="RefSeq" id="WP_210580138.1">
    <property type="nucleotide sequence ID" value="NZ_LK995500.1"/>
</dbReference>
<sequence>MRTRRQHPSPRSATQHAHALTIMDVIAAEAAALKLAVAACDDADTAYTLANLAELVRQTQRQLLDDHTINTVAPGTWRSGSTYALPKHTRNR</sequence>
<reference evidence="1" key="1">
    <citation type="submission" date="2014-07" db="EMBL/GenBank/DDBJ databases">
        <authorList>
            <person name="Zhang J.E."/>
            <person name="Yang H."/>
            <person name="Guo J."/>
            <person name="Deng Z."/>
            <person name="Luo H."/>
            <person name="Luo M."/>
            <person name="Zhao B."/>
        </authorList>
    </citation>
    <scope>NUCLEOTIDE SEQUENCE</scope>
    <source>
        <strain evidence="1">AM4</strain>
    </source>
</reference>
<dbReference type="AlphaFoldDB" id="A0A1L7RMA1"/>
<dbReference type="EMBL" id="LK995500">
    <property type="protein sequence ID" value="CED91320.1"/>
    <property type="molecule type" value="Genomic_DNA"/>
</dbReference>
<proteinExistence type="predicted"/>
<name>A0A1L7RMA1_9ACTO</name>